<feature type="domain" description="T6SS Phospholipase effector Tle1-like catalytic" evidence="1">
    <location>
        <begin position="3"/>
        <end position="253"/>
    </location>
</feature>
<evidence type="ECO:0000259" key="1">
    <source>
        <dbReference type="Pfam" id="PF09994"/>
    </source>
</evidence>
<organism evidence="2 3">
    <name type="scientific">Pseudomarimonas arenosa</name>
    <dbReference type="NCBI Taxonomy" id="2774145"/>
    <lineage>
        <taxon>Bacteria</taxon>
        <taxon>Pseudomonadati</taxon>
        <taxon>Pseudomonadota</taxon>
        <taxon>Gammaproteobacteria</taxon>
        <taxon>Lysobacterales</taxon>
        <taxon>Lysobacteraceae</taxon>
        <taxon>Pseudomarimonas</taxon>
    </lineage>
</organism>
<dbReference type="Pfam" id="PF09994">
    <property type="entry name" value="T6SS_Tle1-like_cat"/>
    <property type="match status" value="1"/>
</dbReference>
<dbReference type="RefSeq" id="WP_192029889.1">
    <property type="nucleotide sequence ID" value="NZ_JACYTR010000023.1"/>
</dbReference>
<proteinExistence type="predicted"/>
<evidence type="ECO:0000313" key="3">
    <source>
        <dbReference type="Proteomes" id="UP000613768"/>
    </source>
</evidence>
<dbReference type="AlphaFoldDB" id="A0AAW3ZP99"/>
<dbReference type="InterPro" id="IPR018712">
    <property type="entry name" value="Tle1-like_cat"/>
</dbReference>
<comment type="caution">
    <text evidence="2">The sequence shown here is derived from an EMBL/GenBank/DDBJ whole genome shotgun (WGS) entry which is preliminary data.</text>
</comment>
<accession>A0AAW3ZP99</accession>
<keyword evidence="3" id="KW-1185">Reference proteome</keyword>
<protein>
    <submittedName>
        <fullName evidence="2">DUF2235 domain-containing protein</fullName>
    </submittedName>
</protein>
<dbReference type="EMBL" id="JACYTR010000023">
    <property type="protein sequence ID" value="MBD8526469.1"/>
    <property type="molecule type" value="Genomic_DNA"/>
</dbReference>
<reference evidence="2 3" key="1">
    <citation type="submission" date="2020-09" db="EMBL/GenBank/DDBJ databases">
        <title>Pseudoxanthomonas sp. CAU 1598 isolated from sand of Yaerae Beach.</title>
        <authorList>
            <person name="Kim W."/>
        </authorList>
    </citation>
    <scope>NUCLEOTIDE SEQUENCE [LARGE SCALE GENOMIC DNA]</scope>
    <source>
        <strain evidence="2 3">CAU 1598</strain>
    </source>
</reference>
<dbReference type="Proteomes" id="UP000613768">
    <property type="component" value="Unassembled WGS sequence"/>
</dbReference>
<gene>
    <name evidence="2" type="ORF">IFO71_12040</name>
</gene>
<sequence>MSRRLIICIDGTNNYPNSGYTNIQRLFRMLARDDTQLTYYQPGVGTIEPGTVTSRIGRKLMMAVDGASAWLMQQHVTSAYRFLMNHYREGDEICCFGFSRGAFSVRVLAGMISKVGVLHPGFDPMIRFAWDTYRTPGNRDVARRFRAHYGRYVSRIGFVGLFDSVSAVGLPWVPRYFPRTAHNPRVKTVRHALALDERRVMFVQNRWREDEAALRSTDVQQVWFAGVHSDVGGGYAEPEAGLSLIPLAWMVREARAAGLRFRPRVSRHLLGTELDSQARFVEQLSERHALAPAHDELEARWWWKAIEPLPIPRRRPIDADRWETVWIRNRGAARKPGPELKIHNSVLRRQQAGYQPAIELQQPHYVE</sequence>
<name>A0AAW3ZP99_9GAMM</name>
<evidence type="ECO:0000313" key="2">
    <source>
        <dbReference type="EMBL" id="MBD8526469.1"/>
    </source>
</evidence>
<dbReference type="PANTHER" id="PTHR33840">
    <property type="match status" value="1"/>
</dbReference>
<dbReference type="PANTHER" id="PTHR33840:SF2">
    <property type="entry name" value="TLE1 PHOSPHOLIPASE DOMAIN-CONTAINING PROTEIN"/>
    <property type="match status" value="1"/>
</dbReference>